<accession>A0A4P6F0D0</accession>
<sequence>MPRWLAPARAGLAALLIGLGAGIVIGGSGDPTTTDEYAQIVAERDEARSRATESAAEAARLQSQVDVFEAADAAAQAAEDAAALAAANAPNVEPGHLAIELRVTDKKCFGSAGCNVTVEPTLSIVANNDGVGRGGFRVTYEIQGGEDGPVVNTTDVTAGGNYTVSPERVSTARESDVLTAVITDVYYR</sequence>
<evidence type="ECO:0000313" key="1">
    <source>
        <dbReference type="EMBL" id="QAY68636.1"/>
    </source>
</evidence>
<keyword evidence="2" id="KW-1185">Reference proteome</keyword>
<proteinExistence type="predicted"/>
<dbReference type="AlphaFoldDB" id="A0A4P6F0D0"/>
<dbReference type="EMBL" id="CP035493">
    <property type="protein sequence ID" value="QAY68636.1"/>
    <property type="molecule type" value="Genomic_DNA"/>
</dbReference>
<reference evidence="1 2" key="1">
    <citation type="submission" date="2019-01" db="EMBL/GenBank/DDBJ databases">
        <title>Genome sequencing of strain FW10M-9.</title>
        <authorList>
            <person name="Heo J."/>
            <person name="Kim S.-J."/>
            <person name="Kim J.-S."/>
            <person name="Hong S.-B."/>
            <person name="Kwon S.-W."/>
        </authorList>
    </citation>
    <scope>NUCLEOTIDE SEQUENCE [LARGE SCALE GENOMIC DNA]</scope>
    <source>
        <strain evidence="1 2">FW10M-9</strain>
    </source>
</reference>
<name>A0A4P6F0D0_9MICO</name>
<dbReference type="OrthoDB" id="4218022at2"/>
<gene>
    <name evidence="1" type="ORF">ET471_00055</name>
</gene>
<dbReference type="Proteomes" id="UP000292118">
    <property type="component" value="Chromosome"/>
</dbReference>
<dbReference type="RefSeq" id="WP_129186039.1">
    <property type="nucleotide sequence ID" value="NZ_CP035493.1"/>
</dbReference>
<protein>
    <submittedName>
        <fullName evidence="1">Uncharacterized protein</fullName>
    </submittedName>
</protein>
<organism evidence="1 2">
    <name type="scientific">Xylanimonas protaetiae</name>
    <dbReference type="NCBI Taxonomy" id="2509457"/>
    <lineage>
        <taxon>Bacteria</taxon>
        <taxon>Bacillati</taxon>
        <taxon>Actinomycetota</taxon>
        <taxon>Actinomycetes</taxon>
        <taxon>Micrococcales</taxon>
        <taxon>Promicromonosporaceae</taxon>
        <taxon>Xylanimonas</taxon>
    </lineage>
</organism>
<dbReference type="KEGG" id="xya:ET471_00055"/>
<evidence type="ECO:0000313" key="2">
    <source>
        <dbReference type="Proteomes" id="UP000292118"/>
    </source>
</evidence>